<dbReference type="AlphaFoldDB" id="A0A9P9E4A2"/>
<sequence>MVYVSEGLLGLLRSLFCCFSAVVPVCVVRGWPEGAAGLLWIIAGGVRAWKGDEGIKTDCAIFLGVGLVSERKELWRMFKEVNVGVEMGFTGLRVGTITLGIAISLAVLVRSFWRRSQNKEGITKPLYGLPPDLKMFDIKHPGPLIFPCRTTHARVFPKRHAFGYSYLLYGIPITPAEVAADGTGYRYGDDSKSGKWWLQIRAEDHLGRGYGSIGLYNKLKWALKDRGVQDSEWSYAYLVTAPRFFGYSFNPVSFWYIYDRSNELKYMILEVNNTFSERRIYLLDGSGPPTPPQTPDAELKGVEAKMRRFTDHWEKDFHVSPFNSRKGSYSLKALDPFPIPNVKQTKLDNTITLKSSKDHAKIVARVYSTGPPLDALNLGFVDTVRFVGGWWWVGLLTFPRILKEAFRLFFKRSLHVWFRPEVLSTSIARVPGATEIAMQKIFREYLQHLVWQSSEQWNIVYHTAIPDRSIEHIATTYIPGRPIRPKKLEIRILSPVFYTRFVHYAHTSEAFDRECLFTDERNRTLWISNPELLPLLLPKAKSPPPPDGMEWNPKRSRFDELRWHLLRKLRCPPAEPAYVVTPTSSKFDVDDIRTLPYSDLDTHARSINGHFIASLYRRTVTRIFLAQRFAFGFVELVDALDLVARTVLCYVGAKTMANVLTGSMSRKDWWWIRDRNGVASPKPVLARCRQLHSLAEVDDLQF</sequence>
<feature type="chain" id="PRO_5040477051" evidence="1">
    <location>
        <begin position="31"/>
        <end position="702"/>
    </location>
</feature>
<keyword evidence="1" id="KW-0732">Signal</keyword>
<evidence type="ECO:0000313" key="2">
    <source>
        <dbReference type="EMBL" id="KAH7130332.1"/>
    </source>
</evidence>
<reference evidence="2" key="1">
    <citation type="journal article" date="2021" name="Nat. Commun.">
        <title>Genetic determinants of endophytism in the Arabidopsis root mycobiome.</title>
        <authorList>
            <person name="Mesny F."/>
            <person name="Miyauchi S."/>
            <person name="Thiergart T."/>
            <person name="Pickel B."/>
            <person name="Atanasova L."/>
            <person name="Karlsson M."/>
            <person name="Huettel B."/>
            <person name="Barry K.W."/>
            <person name="Haridas S."/>
            <person name="Chen C."/>
            <person name="Bauer D."/>
            <person name="Andreopoulos W."/>
            <person name="Pangilinan J."/>
            <person name="LaButti K."/>
            <person name="Riley R."/>
            <person name="Lipzen A."/>
            <person name="Clum A."/>
            <person name="Drula E."/>
            <person name="Henrissat B."/>
            <person name="Kohler A."/>
            <person name="Grigoriev I.V."/>
            <person name="Martin F.M."/>
            <person name="Hacquard S."/>
        </authorList>
    </citation>
    <scope>NUCLEOTIDE SEQUENCE</scope>
    <source>
        <strain evidence="2">MPI-CAGE-CH-0243</strain>
    </source>
</reference>
<dbReference type="Proteomes" id="UP000700596">
    <property type="component" value="Unassembled WGS sequence"/>
</dbReference>
<protein>
    <submittedName>
        <fullName evidence="2">Uncharacterized protein</fullName>
    </submittedName>
</protein>
<organism evidence="2 3">
    <name type="scientific">Dendryphion nanum</name>
    <dbReference type="NCBI Taxonomy" id="256645"/>
    <lineage>
        <taxon>Eukaryota</taxon>
        <taxon>Fungi</taxon>
        <taxon>Dikarya</taxon>
        <taxon>Ascomycota</taxon>
        <taxon>Pezizomycotina</taxon>
        <taxon>Dothideomycetes</taxon>
        <taxon>Pleosporomycetidae</taxon>
        <taxon>Pleosporales</taxon>
        <taxon>Torulaceae</taxon>
        <taxon>Dendryphion</taxon>
    </lineage>
</organism>
<evidence type="ECO:0000256" key="1">
    <source>
        <dbReference type="SAM" id="SignalP"/>
    </source>
</evidence>
<dbReference type="Pfam" id="PF07103">
    <property type="entry name" value="DUF1365"/>
    <property type="match status" value="1"/>
</dbReference>
<name>A0A9P9E4A2_9PLEO</name>
<dbReference type="EMBL" id="JAGMWT010000004">
    <property type="protein sequence ID" value="KAH7130332.1"/>
    <property type="molecule type" value="Genomic_DNA"/>
</dbReference>
<comment type="caution">
    <text evidence="2">The sequence shown here is derived from an EMBL/GenBank/DDBJ whole genome shotgun (WGS) entry which is preliminary data.</text>
</comment>
<keyword evidence="3" id="KW-1185">Reference proteome</keyword>
<dbReference type="PANTHER" id="PTHR33973:SF4">
    <property type="entry name" value="OS07G0153300 PROTEIN"/>
    <property type="match status" value="1"/>
</dbReference>
<dbReference type="InterPro" id="IPR010775">
    <property type="entry name" value="DUF1365"/>
</dbReference>
<evidence type="ECO:0000313" key="3">
    <source>
        <dbReference type="Proteomes" id="UP000700596"/>
    </source>
</evidence>
<gene>
    <name evidence="2" type="ORF">B0J11DRAFT_504126</name>
</gene>
<accession>A0A9P9E4A2</accession>
<feature type="signal peptide" evidence="1">
    <location>
        <begin position="1"/>
        <end position="30"/>
    </location>
</feature>
<dbReference type="PANTHER" id="PTHR33973">
    <property type="entry name" value="OS07G0153300 PROTEIN"/>
    <property type="match status" value="1"/>
</dbReference>
<proteinExistence type="predicted"/>
<dbReference type="OrthoDB" id="3340520at2759"/>